<protein>
    <recommendedName>
        <fullName evidence="4">High-affinity iron transporter</fullName>
    </recommendedName>
</protein>
<feature type="transmembrane region" description="Helical" evidence="1">
    <location>
        <begin position="223"/>
        <end position="242"/>
    </location>
</feature>
<keyword evidence="1" id="KW-1133">Transmembrane helix</keyword>
<dbReference type="EMBL" id="JBAWKS010000002">
    <property type="protein sequence ID" value="MEI4551181.1"/>
    <property type="molecule type" value="Genomic_DNA"/>
</dbReference>
<dbReference type="RefSeq" id="WP_336436199.1">
    <property type="nucleotide sequence ID" value="NZ_JBAWKS010000002.1"/>
</dbReference>
<dbReference type="Proteomes" id="UP001382455">
    <property type="component" value="Unassembled WGS sequence"/>
</dbReference>
<comment type="caution">
    <text evidence="2">The sequence shown here is derived from an EMBL/GenBank/DDBJ whole genome shotgun (WGS) entry which is preliminary data.</text>
</comment>
<sequence>MLINTVIIFLRDILPLCVLLCYLKVLFNHISYSPRSLFLALLAIVCCVILLLKGAPSISSLFDGAGVEVVSSSLLMLFAIGLFLSLINGQTTVIKYAVIVAVVSLTSLKLAGFFHYLTVSVNSVGSLQQFLLACFLGFGITLSFAVLWLFVLNELKAKGYRVLLAVLFASFVAGHLAEVSDLLSQVDVIDAGSTAFVLENWLSDKSEYGRVLSAIMGYESSPTFAFVITYTVSLVIMLIAFFKSNLALRSSEDSND</sequence>
<evidence type="ECO:0008006" key="4">
    <source>
        <dbReference type="Google" id="ProtNLM"/>
    </source>
</evidence>
<keyword evidence="1" id="KW-0812">Transmembrane</keyword>
<keyword evidence="1" id="KW-0472">Membrane</keyword>
<feature type="transmembrane region" description="Helical" evidence="1">
    <location>
        <begin position="96"/>
        <end position="118"/>
    </location>
</feature>
<evidence type="ECO:0000313" key="2">
    <source>
        <dbReference type="EMBL" id="MEI4551181.1"/>
    </source>
</evidence>
<feature type="transmembrane region" description="Helical" evidence="1">
    <location>
        <begin position="61"/>
        <end position="84"/>
    </location>
</feature>
<feature type="transmembrane region" description="Helical" evidence="1">
    <location>
        <begin position="159"/>
        <end position="177"/>
    </location>
</feature>
<name>A0ABU8EWB5_9GAMM</name>
<feature type="transmembrane region" description="Helical" evidence="1">
    <location>
        <begin position="130"/>
        <end position="152"/>
    </location>
</feature>
<feature type="transmembrane region" description="Helical" evidence="1">
    <location>
        <begin position="6"/>
        <end position="25"/>
    </location>
</feature>
<evidence type="ECO:0000256" key="1">
    <source>
        <dbReference type="SAM" id="Phobius"/>
    </source>
</evidence>
<gene>
    <name evidence="2" type="ORF">WAE96_16025</name>
</gene>
<reference evidence="2 3" key="1">
    <citation type="submission" date="2023-12" db="EMBL/GenBank/DDBJ databases">
        <title>Friends and Foes: Symbiotic and Algicidal bacterial influence on Karenia brevis blooms.</title>
        <authorList>
            <person name="Fei C."/>
            <person name="Mohamed A.R."/>
            <person name="Booker A."/>
            <person name="Arshad M."/>
            <person name="Klass S."/>
            <person name="Ahn S."/>
            <person name="Gilbert P.M."/>
            <person name="Heil C.A."/>
            <person name="Martinez J.M."/>
            <person name="Amin S.A."/>
        </authorList>
    </citation>
    <scope>NUCLEOTIDE SEQUENCE [LARGE SCALE GENOMIC DNA]</scope>
    <source>
        <strain evidence="2 3">CE15</strain>
    </source>
</reference>
<accession>A0ABU8EWB5</accession>
<evidence type="ECO:0000313" key="3">
    <source>
        <dbReference type="Proteomes" id="UP001382455"/>
    </source>
</evidence>
<feature type="transmembrane region" description="Helical" evidence="1">
    <location>
        <begin position="37"/>
        <end position="55"/>
    </location>
</feature>
<organism evidence="2 3">
    <name type="scientific">Pseudoalteromonas spongiae</name>
    <dbReference type="NCBI Taxonomy" id="298657"/>
    <lineage>
        <taxon>Bacteria</taxon>
        <taxon>Pseudomonadati</taxon>
        <taxon>Pseudomonadota</taxon>
        <taxon>Gammaproteobacteria</taxon>
        <taxon>Alteromonadales</taxon>
        <taxon>Pseudoalteromonadaceae</taxon>
        <taxon>Pseudoalteromonas</taxon>
    </lineage>
</organism>
<keyword evidence="3" id="KW-1185">Reference proteome</keyword>
<proteinExistence type="predicted"/>